<evidence type="ECO:0000313" key="2">
    <source>
        <dbReference type="Proteomes" id="UP000235965"/>
    </source>
</evidence>
<sequence>MYTALPLLRDLKEVSLGPANRTDDVPLDVQGFRDTLEKFASRSCRDSDLEELANNCKRLRCLDISDSPDVSDAIVEHILKFEHLEELNLCEVSFLSEEALGRLLEGLCDVQVFRCGDTQKDLENLLGCGKDTAKDTGASSVSSPSPRSQRLKIFGCADPRKQHIDLIAQFSNLTSISLSQVNYPLTLLKDLKYLVIFKISNSRFMYVNELLIAVGNRLKCLNIVNVLCTDYDFLRANCVSLICLHLCFKARSDLILPPDYSEARPAPPDFPKVEFLQLYIRELLAAKYILFGFKKLTRFNLQIEVPDYRIYLEHILDRGDKVHLEEVYWKNVVIKFYPNVFTITTFHSDGTKTVHNVLERTEMALRNREMKE</sequence>
<dbReference type="AlphaFoldDB" id="A0A2J7QBE6"/>
<dbReference type="Proteomes" id="UP000235965">
    <property type="component" value="Unassembled WGS sequence"/>
</dbReference>
<dbReference type="Gene3D" id="3.80.10.10">
    <property type="entry name" value="Ribonuclease Inhibitor"/>
    <property type="match status" value="1"/>
</dbReference>
<evidence type="ECO:0000313" key="1">
    <source>
        <dbReference type="EMBL" id="PNF25905.1"/>
    </source>
</evidence>
<dbReference type="SUPFAM" id="SSF52047">
    <property type="entry name" value="RNI-like"/>
    <property type="match status" value="1"/>
</dbReference>
<keyword evidence="2" id="KW-1185">Reference proteome</keyword>
<dbReference type="InParanoid" id="A0A2J7QBE6"/>
<accession>A0A2J7QBE6</accession>
<gene>
    <name evidence="1" type="ORF">B7P43_G10650</name>
</gene>
<dbReference type="EMBL" id="NEVH01016300">
    <property type="protein sequence ID" value="PNF25905.1"/>
    <property type="molecule type" value="Genomic_DNA"/>
</dbReference>
<name>A0A2J7QBE6_9NEOP</name>
<comment type="caution">
    <text evidence="1">The sequence shown here is derived from an EMBL/GenBank/DDBJ whole genome shotgun (WGS) entry which is preliminary data.</text>
</comment>
<protein>
    <submittedName>
        <fullName evidence="1">Uncharacterized protein</fullName>
    </submittedName>
</protein>
<reference evidence="1 2" key="1">
    <citation type="submission" date="2017-12" db="EMBL/GenBank/DDBJ databases">
        <title>Hemimetabolous genomes reveal molecular basis of termite eusociality.</title>
        <authorList>
            <person name="Harrison M.C."/>
            <person name="Jongepier E."/>
            <person name="Robertson H.M."/>
            <person name="Arning N."/>
            <person name="Bitard-Feildel T."/>
            <person name="Chao H."/>
            <person name="Childers C.P."/>
            <person name="Dinh H."/>
            <person name="Doddapaneni H."/>
            <person name="Dugan S."/>
            <person name="Gowin J."/>
            <person name="Greiner C."/>
            <person name="Han Y."/>
            <person name="Hu H."/>
            <person name="Hughes D.S.T."/>
            <person name="Huylmans A.-K."/>
            <person name="Kemena C."/>
            <person name="Kremer L.P.M."/>
            <person name="Lee S.L."/>
            <person name="Lopez-Ezquerra A."/>
            <person name="Mallet L."/>
            <person name="Monroy-Kuhn J.M."/>
            <person name="Moser A."/>
            <person name="Murali S.C."/>
            <person name="Muzny D.M."/>
            <person name="Otani S."/>
            <person name="Piulachs M.-D."/>
            <person name="Poelchau M."/>
            <person name="Qu J."/>
            <person name="Schaub F."/>
            <person name="Wada-Katsumata A."/>
            <person name="Worley K.C."/>
            <person name="Xie Q."/>
            <person name="Ylla G."/>
            <person name="Poulsen M."/>
            <person name="Gibbs R.A."/>
            <person name="Schal C."/>
            <person name="Richards S."/>
            <person name="Belles X."/>
            <person name="Korb J."/>
            <person name="Bornberg-Bauer E."/>
        </authorList>
    </citation>
    <scope>NUCLEOTIDE SEQUENCE [LARGE SCALE GENOMIC DNA]</scope>
    <source>
        <tissue evidence="1">Whole body</tissue>
    </source>
</reference>
<dbReference type="InterPro" id="IPR032675">
    <property type="entry name" value="LRR_dom_sf"/>
</dbReference>
<organism evidence="1 2">
    <name type="scientific">Cryptotermes secundus</name>
    <dbReference type="NCBI Taxonomy" id="105785"/>
    <lineage>
        <taxon>Eukaryota</taxon>
        <taxon>Metazoa</taxon>
        <taxon>Ecdysozoa</taxon>
        <taxon>Arthropoda</taxon>
        <taxon>Hexapoda</taxon>
        <taxon>Insecta</taxon>
        <taxon>Pterygota</taxon>
        <taxon>Neoptera</taxon>
        <taxon>Polyneoptera</taxon>
        <taxon>Dictyoptera</taxon>
        <taxon>Blattodea</taxon>
        <taxon>Blattoidea</taxon>
        <taxon>Termitoidae</taxon>
        <taxon>Kalotermitidae</taxon>
        <taxon>Cryptotermitinae</taxon>
        <taxon>Cryptotermes</taxon>
    </lineage>
</organism>
<dbReference type="OrthoDB" id="63112at2759"/>
<proteinExistence type="predicted"/>